<dbReference type="EMBL" id="CP003235">
    <property type="protein sequence ID" value="AFC33307.1"/>
    <property type="molecule type" value="Genomic_DNA"/>
</dbReference>
<dbReference type="HOGENOM" id="CLU_081771_0_0_9"/>
<dbReference type="InterPro" id="IPR054266">
    <property type="entry name" value="DUF6997"/>
</dbReference>
<evidence type="ECO:0000313" key="2">
    <source>
        <dbReference type="EMBL" id="AFC33307.1"/>
    </source>
</evidence>
<dbReference type="STRING" id="1116391.PM3016_6699"/>
<dbReference type="Pfam" id="PF22518">
    <property type="entry name" value="DUF6997"/>
    <property type="match status" value="1"/>
</dbReference>
<gene>
    <name evidence="2" type="ORF">PM3016_6699</name>
</gene>
<evidence type="ECO:0000259" key="1">
    <source>
        <dbReference type="Pfam" id="PF22518"/>
    </source>
</evidence>
<dbReference type="RefSeq" id="WP_014372352.1">
    <property type="nucleotide sequence ID" value="NC_016935.1"/>
</dbReference>
<accession>H6NNI6</accession>
<dbReference type="Proteomes" id="UP000007523">
    <property type="component" value="Chromosome"/>
</dbReference>
<protein>
    <recommendedName>
        <fullName evidence="1">DUF6997 domain-containing protein</fullName>
    </recommendedName>
</protein>
<name>H6NNI6_9BACL</name>
<sequence>MDLKEKQQGISGMFEPALRTIVDQSIATFGPVSFLDYLKSNNLPRVGATADAISIDSYERLHSSAKSHSAMIMRLGQTHGVTGTQFALVKVVEGKLDDFFLIDDSIFSSVGFNYIPEVNLDQLKVFSLLPSLTEKSYVNLAFSSGLISYALGVDKVKPIYPPAGCSSTFTFKFKPHTLLNNEEFLHNRGQVEIDAMFIEKRNDVDVLFVVEAKSDSSHRSLAKHKLLYPVLGISEKIPSNMPIVPVYMKVKTSSLGIHYHIVECSVPDPRLAVVAYNELTVKKYTHLILNLKQII</sequence>
<proteinExistence type="predicted"/>
<feature type="domain" description="DUF6997" evidence="1">
    <location>
        <begin position="130"/>
        <end position="269"/>
    </location>
</feature>
<keyword evidence="3" id="KW-1185">Reference proteome</keyword>
<reference evidence="2 3" key="1">
    <citation type="journal article" date="2012" name="J. Bacteriol.">
        <title>Complete Genome Sequence of Paenibacillus mucilaginosus 3016, a Bacterium Functional as Microbial Fertilizer.</title>
        <authorList>
            <person name="Ma M."/>
            <person name="Wang Z."/>
            <person name="Li L."/>
            <person name="Jiang X."/>
            <person name="Guan D."/>
            <person name="Cao F."/>
            <person name="Chen H."/>
            <person name="Wang X."/>
            <person name="Shen D."/>
            <person name="Du B."/>
            <person name="Li J."/>
        </authorList>
    </citation>
    <scope>NUCLEOTIDE SEQUENCE [LARGE SCALE GENOMIC DNA]</scope>
    <source>
        <strain evidence="2 3">3016</strain>
    </source>
</reference>
<dbReference type="AlphaFoldDB" id="H6NNI6"/>
<organism evidence="2 3">
    <name type="scientific">Paenibacillus mucilaginosus 3016</name>
    <dbReference type="NCBI Taxonomy" id="1116391"/>
    <lineage>
        <taxon>Bacteria</taxon>
        <taxon>Bacillati</taxon>
        <taxon>Bacillota</taxon>
        <taxon>Bacilli</taxon>
        <taxon>Bacillales</taxon>
        <taxon>Paenibacillaceae</taxon>
        <taxon>Paenibacillus</taxon>
    </lineage>
</organism>
<evidence type="ECO:0000313" key="3">
    <source>
        <dbReference type="Proteomes" id="UP000007523"/>
    </source>
</evidence>
<dbReference type="KEGG" id="pmq:PM3016_6699"/>